<comment type="caution">
    <text evidence="1">The sequence shown here is derived from an EMBL/GenBank/DDBJ whole genome shotgun (WGS) entry which is preliminary data.</text>
</comment>
<organism evidence="1 2">
    <name type="scientific">Paenibacillus antri</name>
    <dbReference type="NCBI Taxonomy" id="2582848"/>
    <lineage>
        <taxon>Bacteria</taxon>
        <taxon>Bacillati</taxon>
        <taxon>Bacillota</taxon>
        <taxon>Bacilli</taxon>
        <taxon>Bacillales</taxon>
        <taxon>Paenibacillaceae</taxon>
        <taxon>Paenibacillus</taxon>
    </lineage>
</organism>
<gene>
    <name evidence="1" type="ORF">FE782_18275</name>
</gene>
<evidence type="ECO:0000313" key="2">
    <source>
        <dbReference type="Proteomes" id="UP000309676"/>
    </source>
</evidence>
<proteinExistence type="predicted"/>
<protein>
    <submittedName>
        <fullName evidence="1">Uncharacterized protein</fullName>
    </submittedName>
</protein>
<dbReference type="AlphaFoldDB" id="A0A5R9GDC3"/>
<name>A0A5R9GDC3_9BACL</name>
<evidence type="ECO:0000313" key="1">
    <source>
        <dbReference type="EMBL" id="TLS50653.1"/>
    </source>
</evidence>
<dbReference type="RefSeq" id="WP_138195685.1">
    <property type="nucleotide sequence ID" value="NZ_VCIW01000013.1"/>
</dbReference>
<keyword evidence="2" id="KW-1185">Reference proteome</keyword>
<dbReference type="EMBL" id="VCIW01000013">
    <property type="protein sequence ID" value="TLS50653.1"/>
    <property type="molecule type" value="Genomic_DNA"/>
</dbReference>
<reference evidence="1 2" key="1">
    <citation type="submission" date="2019-05" db="EMBL/GenBank/DDBJ databases">
        <authorList>
            <person name="Narsing Rao M.P."/>
            <person name="Li W.J."/>
        </authorList>
    </citation>
    <scope>NUCLEOTIDE SEQUENCE [LARGE SCALE GENOMIC DNA]</scope>
    <source>
        <strain evidence="1 2">SYSU_K30003</strain>
    </source>
</reference>
<sequence length="94" mass="10022">MAKKSSFMKRALKQVQREMKPIVAAAVRAGVERTSSELRAIGGNAENQTSAVTLGKFSEALKAGVFAAGQELMDGGLRRLQTVDSADITSGFYD</sequence>
<dbReference type="Proteomes" id="UP000309676">
    <property type="component" value="Unassembled WGS sequence"/>
</dbReference>
<accession>A0A5R9GDC3</accession>